<protein>
    <submittedName>
        <fullName evidence="2">Uncharacterized protein</fullName>
    </submittedName>
</protein>
<accession>A0ABQ8H6Y4</accession>
<gene>
    <name evidence="2" type="ORF">JRO89_XS13G0063700</name>
</gene>
<dbReference type="EMBL" id="JAFEMO010000013">
    <property type="protein sequence ID" value="KAH7549663.1"/>
    <property type="molecule type" value="Genomic_DNA"/>
</dbReference>
<evidence type="ECO:0000313" key="2">
    <source>
        <dbReference type="EMBL" id="KAH7549663.1"/>
    </source>
</evidence>
<evidence type="ECO:0000256" key="1">
    <source>
        <dbReference type="SAM" id="Coils"/>
    </source>
</evidence>
<sequence length="173" mass="20161">MVDKWMDEDWQEKLEAQKASAQDQGFICYMSKTKDCGKEWTSEHAEALHEKLEAQKASAQDQEPKYREVVGKASHGWVLGTGLGIKTKDVYGCCEGICKHAKVDKIEELELKIKNIEEELQQYKEMKDEFEQLKATQEEVKQMREFMKVMISQSNRQLPHTMVYIFFFSSIIP</sequence>
<keyword evidence="3" id="KW-1185">Reference proteome</keyword>
<evidence type="ECO:0000313" key="3">
    <source>
        <dbReference type="Proteomes" id="UP000827721"/>
    </source>
</evidence>
<proteinExistence type="predicted"/>
<comment type="caution">
    <text evidence="2">The sequence shown here is derived from an EMBL/GenBank/DDBJ whole genome shotgun (WGS) entry which is preliminary data.</text>
</comment>
<organism evidence="2 3">
    <name type="scientific">Xanthoceras sorbifolium</name>
    <dbReference type="NCBI Taxonomy" id="99658"/>
    <lineage>
        <taxon>Eukaryota</taxon>
        <taxon>Viridiplantae</taxon>
        <taxon>Streptophyta</taxon>
        <taxon>Embryophyta</taxon>
        <taxon>Tracheophyta</taxon>
        <taxon>Spermatophyta</taxon>
        <taxon>Magnoliopsida</taxon>
        <taxon>eudicotyledons</taxon>
        <taxon>Gunneridae</taxon>
        <taxon>Pentapetalae</taxon>
        <taxon>rosids</taxon>
        <taxon>malvids</taxon>
        <taxon>Sapindales</taxon>
        <taxon>Sapindaceae</taxon>
        <taxon>Xanthoceroideae</taxon>
        <taxon>Xanthoceras</taxon>
    </lineage>
</organism>
<feature type="coiled-coil region" evidence="1">
    <location>
        <begin position="99"/>
        <end position="143"/>
    </location>
</feature>
<dbReference type="Proteomes" id="UP000827721">
    <property type="component" value="Unassembled WGS sequence"/>
</dbReference>
<reference evidence="2 3" key="1">
    <citation type="submission" date="2021-02" db="EMBL/GenBank/DDBJ databases">
        <title>Plant Genome Project.</title>
        <authorList>
            <person name="Zhang R.-G."/>
        </authorList>
    </citation>
    <scope>NUCLEOTIDE SEQUENCE [LARGE SCALE GENOMIC DNA]</scope>
    <source>
        <tissue evidence="2">Leaves</tissue>
    </source>
</reference>
<name>A0ABQ8H6Y4_9ROSI</name>
<keyword evidence="1" id="KW-0175">Coiled coil</keyword>